<feature type="transmembrane region" description="Helical" evidence="2">
    <location>
        <begin position="64"/>
        <end position="87"/>
    </location>
</feature>
<feature type="region of interest" description="Disordered" evidence="1">
    <location>
        <begin position="125"/>
        <end position="152"/>
    </location>
</feature>
<reference evidence="5" key="1">
    <citation type="submission" date="2021-02" db="EMBL/GenBank/DDBJ databases">
        <authorList>
            <person name="Nowell W R."/>
        </authorList>
    </citation>
    <scope>NUCLEOTIDE SEQUENCE</scope>
</reference>
<dbReference type="Proteomes" id="UP000663855">
    <property type="component" value="Unassembled WGS sequence"/>
</dbReference>
<organism evidence="5 6">
    <name type="scientific">Rotaria magnacalcarata</name>
    <dbReference type="NCBI Taxonomy" id="392030"/>
    <lineage>
        <taxon>Eukaryota</taxon>
        <taxon>Metazoa</taxon>
        <taxon>Spiralia</taxon>
        <taxon>Gnathifera</taxon>
        <taxon>Rotifera</taxon>
        <taxon>Eurotatoria</taxon>
        <taxon>Bdelloidea</taxon>
        <taxon>Philodinida</taxon>
        <taxon>Philodinidae</taxon>
        <taxon>Rotaria</taxon>
    </lineage>
</organism>
<evidence type="ECO:0000256" key="3">
    <source>
        <dbReference type="SAM" id="SignalP"/>
    </source>
</evidence>
<evidence type="ECO:0000256" key="2">
    <source>
        <dbReference type="SAM" id="Phobius"/>
    </source>
</evidence>
<evidence type="ECO:0000313" key="6">
    <source>
        <dbReference type="Proteomes" id="UP000663834"/>
    </source>
</evidence>
<gene>
    <name evidence="4" type="ORF">CJN711_LOCUS9601</name>
    <name evidence="5" type="ORF">KQP761_LOCUS28794</name>
</gene>
<accession>A0A816EEE0</accession>
<sequence>MQQFLLAFILLIIDGCQVITIENPLYQSINISLVNNTDNEIHFTTPDDFDNEEIRVSLNYFIKWFTPVLVVFSLLIALVCPFLLWILQERCLYRTSISSNHQSIILIATPRLLLIDPRTKLHSPSFDNTPFNSPEEKNSYSSSRTSSIYTTI</sequence>
<keyword evidence="3" id="KW-0732">Signal</keyword>
<feature type="signal peptide" evidence="3">
    <location>
        <begin position="1"/>
        <end position="18"/>
    </location>
</feature>
<dbReference type="Proteomes" id="UP000663834">
    <property type="component" value="Unassembled WGS sequence"/>
</dbReference>
<feature type="compositionally biased region" description="Low complexity" evidence="1">
    <location>
        <begin position="139"/>
        <end position="152"/>
    </location>
</feature>
<keyword evidence="2" id="KW-0472">Membrane</keyword>
<dbReference type="AlphaFoldDB" id="A0A816EEE0"/>
<dbReference type="OrthoDB" id="10315748at2759"/>
<dbReference type="EMBL" id="CAJNOV010003754">
    <property type="protein sequence ID" value="CAF1152573.1"/>
    <property type="molecule type" value="Genomic_DNA"/>
</dbReference>
<keyword evidence="2" id="KW-1133">Transmembrane helix</keyword>
<protein>
    <submittedName>
        <fullName evidence="5">Uncharacterized protein</fullName>
    </submittedName>
</protein>
<name>A0A816EEE0_9BILA</name>
<dbReference type="EMBL" id="CAJNOW010015765">
    <property type="protein sequence ID" value="CAF1644926.1"/>
    <property type="molecule type" value="Genomic_DNA"/>
</dbReference>
<evidence type="ECO:0000313" key="5">
    <source>
        <dbReference type="EMBL" id="CAF1644926.1"/>
    </source>
</evidence>
<keyword evidence="2" id="KW-0812">Transmembrane</keyword>
<comment type="caution">
    <text evidence="5">The sequence shown here is derived from an EMBL/GenBank/DDBJ whole genome shotgun (WGS) entry which is preliminary data.</text>
</comment>
<proteinExistence type="predicted"/>
<evidence type="ECO:0000256" key="1">
    <source>
        <dbReference type="SAM" id="MobiDB-lite"/>
    </source>
</evidence>
<evidence type="ECO:0000313" key="4">
    <source>
        <dbReference type="EMBL" id="CAF1152573.1"/>
    </source>
</evidence>
<feature type="chain" id="PRO_5035609388" evidence="3">
    <location>
        <begin position="19"/>
        <end position="152"/>
    </location>
</feature>